<evidence type="ECO:0000256" key="6">
    <source>
        <dbReference type="ARBA" id="ARBA00022989"/>
    </source>
</evidence>
<proteinExistence type="inferred from homology"/>
<evidence type="ECO:0000256" key="8">
    <source>
        <dbReference type="ARBA" id="ARBA00035655"/>
    </source>
</evidence>
<keyword evidence="7 9" id="KW-0472">Membrane</keyword>
<dbReference type="PANTHER" id="PTHR30574:SF1">
    <property type="entry name" value="SULPHUR TRANSPORT DOMAIN-CONTAINING PROTEIN"/>
    <property type="match status" value="1"/>
</dbReference>
<dbReference type="AlphaFoldDB" id="A0A6I4IJX3"/>
<evidence type="ECO:0000256" key="5">
    <source>
        <dbReference type="ARBA" id="ARBA00022692"/>
    </source>
</evidence>
<feature type="transmembrane region" description="Helical" evidence="9">
    <location>
        <begin position="163"/>
        <end position="184"/>
    </location>
</feature>
<evidence type="ECO:0000256" key="4">
    <source>
        <dbReference type="ARBA" id="ARBA00022519"/>
    </source>
</evidence>
<keyword evidence="6 9" id="KW-1133">Transmembrane helix</keyword>
<dbReference type="EMBL" id="WQLW01000009">
    <property type="protein sequence ID" value="MVO09934.1"/>
    <property type="molecule type" value="Genomic_DNA"/>
</dbReference>
<evidence type="ECO:0000313" key="10">
    <source>
        <dbReference type="EMBL" id="MVO09934.1"/>
    </source>
</evidence>
<evidence type="ECO:0000256" key="9">
    <source>
        <dbReference type="SAM" id="Phobius"/>
    </source>
</evidence>
<dbReference type="Proteomes" id="UP000431264">
    <property type="component" value="Unassembled WGS sequence"/>
</dbReference>
<name>A0A6I4IJX3_9FLAO</name>
<dbReference type="InterPro" id="IPR007272">
    <property type="entry name" value="Sulf_transp_TsuA/YedE"/>
</dbReference>
<keyword evidence="5 9" id="KW-0812">Transmembrane</keyword>
<sequence length="185" mass="20250">MEILYGTWHWSISGFLIGVTMLLLIYFGKTFGMSSNLRTLCTILGAKNRSNYFNFDWREQKWNLAVVLGAILGGYFATHFLNGTDIVQLNPKTLQQLHALHIDLPNGKMVPDAIFSLDAMLTLKGFLILLLGGFLIGFGTPYAGGCTSGHAITGLSNLQLPSLIAVIGFFIGGLIASYFLIPLIF</sequence>
<comment type="similarity">
    <text evidence="8">Belongs to the TsuA/YedE (TC 9.B.102) family.</text>
</comment>
<evidence type="ECO:0000256" key="1">
    <source>
        <dbReference type="ARBA" id="ARBA00004429"/>
    </source>
</evidence>
<comment type="subcellular location">
    <subcellularLocation>
        <location evidence="1">Cell inner membrane</location>
        <topology evidence="1">Multi-pass membrane protein</topology>
    </subcellularLocation>
</comment>
<feature type="transmembrane region" description="Helical" evidence="9">
    <location>
        <begin position="6"/>
        <end position="28"/>
    </location>
</feature>
<evidence type="ECO:0000313" key="11">
    <source>
        <dbReference type="Proteomes" id="UP000431264"/>
    </source>
</evidence>
<protein>
    <submittedName>
        <fullName evidence="10">YeeE/YedE family protein</fullName>
    </submittedName>
</protein>
<comment type="caution">
    <text evidence="10">The sequence shown here is derived from an EMBL/GenBank/DDBJ whole genome shotgun (WGS) entry which is preliminary data.</text>
</comment>
<evidence type="ECO:0000256" key="2">
    <source>
        <dbReference type="ARBA" id="ARBA00022448"/>
    </source>
</evidence>
<reference evidence="11" key="1">
    <citation type="submission" date="2019-05" db="EMBL/GenBank/DDBJ databases">
        <title>Flavobacterium profundi sp. nov., isolated from a deep-sea seamount.</title>
        <authorList>
            <person name="Zhang D.-C."/>
        </authorList>
    </citation>
    <scope>NUCLEOTIDE SEQUENCE [LARGE SCALE GENOMIC DNA]</scope>
    <source>
        <strain evidence="11">TP390</strain>
    </source>
</reference>
<dbReference type="GO" id="GO:0005886">
    <property type="term" value="C:plasma membrane"/>
    <property type="evidence" value="ECO:0007669"/>
    <property type="project" value="UniProtKB-SubCell"/>
</dbReference>
<dbReference type="RefSeq" id="WP_140998305.1">
    <property type="nucleotide sequence ID" value="NZ_VDCZ01000009.1"/>
</dbReference>
<keyword evidence="11" id="KW-1185">Reference proteome</keyword>
<accession>A0A6I4IJX3</accession>
<gene>
    <name evidence="10" type="ORF">GOQ30_12255</name>
</gene>
<keyword evidence="2" id="KW-0813">Transport</keyword>
<evidence type="ECO:0000256" key="7">
    <source>
        <dbReference type="ARBA" id="ARBA00023136"/>
    </source>
</evidence>
<dbReference type="PANTHER" id="PTHR30574">
    <property type="entry name" value="INNER MEMBRANE PROTEIN YEDE"/>
    <property type="match status" value="1"/>
</dbReference>
<evidence type="ECO:0000256" key="3">
    <source>
        <dbReference type="ARBA" id="ARBA00022475"/>
    </source>
</evidence>
<dbReference type="Pfam" id="PF04143">
    <property type="entry name" value="Sulf_transp"/>
    <property type="match status" value="1"/>
</dbReference>
<keyword evidence="3" id="KW-1003">Cell membrane</keyword>
<keyword evidence="4" id="KW-0997">Cell inner membrane</keyword>
<dbReference type="OrthoDB" id="9814020at2"/>
<organism evidence="10 11">
    <name type="scientific">Flavobacterium profundi</name>
    <dbReference type="NCBI Taxonomy" id="1774945"/>
    <lineage>
        <taxon>Bacteria</taxon>
        <taxon>Pseudomonadati</taxon>
        <taxon>Bacteroidota</taxon>
        <taxon>Flavobacteriia</taxon>
        <taxon>Flavobacteriales</taxon>
        <taxon>Flavobacteriaceae</taxon>
        <taxon>Flavobacterium</taxon>
    </lineage>
</organism>
<feature type="transmembrane region" description="Helical" evidence="9">
    <location>
        <begin position="125"/>
        <end position="143"/>
    </location>
</feature>